<dbReference type="GO" id="GO:0051304">
    <property type="term" value="P:chromosome separation"/>
    <property type="evidence" value="ECO:0007669"/>
    <property type="project" value="InterPro"/>
</dbReference>
<protein>
    <submittedName>
        <fullName evidence="6">SMC-Scp complex subunit ScpB</fullName>
    </submittedName>
</protein>
<dbReference type="RefSeq" id="WP_086536512.1">
    <property type="nucleotide sequence ID" value="NZ_NGFO01000021.1"/>
</dbReference>
<feature type="region of interest" description="Disordered" evidence="5">
    <location>
        <begin position="1"/>
        <end position="29"/>
    </location>
</feature>
<dbReference type="STRING" id="417102.CA982_17300"/>
<evidence type="ECO:0000256" key="3">
    <source>
        <dbReference type="ARBA" id="ARBA00022829"/>
    </source>
</evidence>
<dbReference type="EMBL" id="NGFO01000021">
    <property type="protein sequence ID" value="OUC77370.1"/>
    <property type="molecule type" value="Genomic_DNA"/>
</dbReference>
<keyword evidence="1" id="KW-0963">Cytoplasm</keyword>
<evidence type="ECO:0000313" key="6">
    <source>
        <dbReference type="EMBL" id="OUC77370.1"/>
    </source>
</evidence>
<dbReference type="PANTHER" id="PTHR34298">
    <property type="entry name" value="SEGREGATION AND CONDENSATION PROTEIN B"/>
    <property type="match status" value="1"/>
</dbReference>
<accession>A0A243Q8H2</accession>
<keyword evidence="2" id="KW-0132">Cell division</keyword>
<sequence length="253" mass="27519">MTDQVPEVEILDPTTRTTGGEDPGPDEPEQTALHGDGEYLDDDRLRSALEAVLLVVDTPVTTDELANAVDQDRTRVRELLNAMSSELTAAGSGFDLRFAGDGWRYYTRAEYAPYVERLLLDGARSKLTRAALETLAVIAYRQPVTRARVSAIRGVNVDGVIRTLVARGLINEVGTEPTTNATTYATTELFLERLGLASLAELPDLAPLLPDVDLIDDLDEELLSDPRFAKLSSQPSDSKELIIDGGTTTDSQD</sequence>
<dbReference type="Gene3D" id="1.10.10.10">
    <property type="entry name" value="Winged helix-like DNA-binding domain superfamily/Winged helix DNA-binding domain"/>
    <property type="match status" value="2"/>
</dbReference>
<keyword evidence="3" id="KW-0159">Chromosome partition</keyword>
<evidence type="ECO:0000256" key="4">
    <source>
        <dbReference type="ARBA" id="ARBA00023306"/>
    </source>
</evidence>
<evidence type="ECO:0000313" key="7">
    <source>
        <dbReference type="Proteomes" id="UP000194632"/>
    </source>
</evidence>
<dbReference type="InterPro" id="IPR005234">
    <property type="entry name" value="ScpB_csome_segregation"/>
</dbReference>
<name>A0A243Q8H2_9ACTN</name>
<dbReference type="Proteomes" id="UP000194632">
    <property type="component" value="Unassembled WGS sequence"/>
</dbReference>
<gene>
    <name evidence="6" type="ORF">CA982_17300</name>
</gene>
<reference evidence="6 7" key="1">
    <citation type="submission" date="2017-05" db="EMBL/GenBank/DDBJ databases">
        <title>Biotechnological potential of actinobacteria isolated from South African environments.</title>
        <authorList>
            <person name="Le Roes-Hill M."/>
            <person name="Prins A."/>
            <person name="Durrell K.A."/>
        </authorList>
    </citation>
    <scope>NUCLEOTIDE SEQUENCE [LARGE SCALE GENOMIC DNA]</scope>
    <source>
        <strain evidence="6">BS2</strain>
    </source>
</reference>
<dbReference type="GO" id="GO:0051301">
    <property type="term" value="P:cell division"/>
    <property type="evidence" value="ECO:0007669"/>
    <property type="project" value="UniProtKB-KW"/>
</dbReference>
<dbReference type="AlphaFoldDB" id="A0A243Q8H2"/>
<evidence type="ECO:0000256" key="5">
    <source>
        <dbReference type="SAM" id="MobiDB-lite"/>
    </source>
</evidence>
<dbReference type="InterPro" id="IPR036388">
    <property type="entry name" value="WH-like_DNA-bd_sf"/>
</dbReference>
<organism evidence="6 7">
    <name type="scientific">Gordonia lacunae</name>
    <dbReference type="NCBI Taxonomy" id="417102"/>
    <lineage>
        <taxon>Bacteria</taxon>
        <taxon>Bacillati</taxon>
        <taxon>Actinomycetota</taxon>
        <taxon>Actinomycetes</taxon>
        <taxon>Mycobacteriales</taxon>
        <taxon>Gordoniaceae</taxon>
        <taxon>Gordonia</taxon>
    </lineage>
</organism>
<evidence type="ECO:0000256" key="1">
    <source>
        <dbReference type="ARBA" id="ARBA00022490"/>
    </source>
</evidence>
<dbReference type="InterPro" id="IPR036390">
    <property type="entry name" value="WH_DNA-bd_sf"/>
</dbReference>
<dbReference type="PANTHER" id="PTHR34298:SF2">
    <property type="entry name" value="SEGREGATION AND CONDENSATION PROTEIN B"/>
    <property type="match status" value="1"/>
</dbReference>
<feature type="region of interest" description="Disordered" evidence="5">
    <location>
        <begin position="229"/>
        <end position="253"/>
    </location>
</feature>
<dbReference type="OrthoDB" id="9806226at2"/>
<evidence type="ECO:0000256" key="2">
    <source>
        <dbReference type="ARBA" id="ARBA00022618"/>
    </source>
</evidence>
<keyword evidence="4" id="KW-0131">Cell cycle</keyword>
<dbReference type="NCBIfam" id="TIGR00281">
    <property type="entry name" value="SMC-Scp complex subunit ScpB"/>
    <property type="match status" value="1"/>
</dbReference>
<comment type="caution">
    <text evidence="6">The sequence shown here is derived from an EMBL/GenBank/DDBJ whole genome shotgun (WGS) entry which is preliminary data.</text>
</comment>
<dbReference type="Pfam" id="PF04079">
    <property type="entry name" value="SMC_ScpB"/>
    <property type="match status" value="1"/>
</dbReference>
<dbReference type="SUPFAM" id="SSF46785">
    <property type="entry name" value="Winged helix' DNA-binding domain"/>
    <property type="match status" value="2"/>
</dbReference>
<proteinExistence type="predicted"/>
<keyword evidence="7" id="KW-1185">Reference proteome</keyword>